<dbReference type="Gene3D" id="3.10.10.10">
    <property type="entry name" value="HIV Type 1 Reverse Transcriptase, subunit A, domain 1"/>
    <property type="match status" value="1"/>
</dbReference>
<dbReference type="Gene3D" id="3.30.70.270">
    <property type="match status" value="1"/>
</dbReference>
<keyword evidence="3" id="KW-1185">Reference proteome</keyword>
<dbReference type="InterPro" id="IPR043128">
    <property type="entry name" value="Rev_trsase/Diguanyl_cyclase"/>
</dbReference>
<comment type="caution">
    <text evidence="2">The sequence shown here is derived from an EMBL/GenBank/DDBJ whole genome shotgun (WGS) entry which is preliminary data.</text>
</comment>
<gene>
    <name evidence="2" type="ORF">MGAL_10B084563</name>
</gene>
<dbReference type="OrthoDB" id="8954815at2759"/>
<dbReference type="Proteomes" id="UP000596742">
    <property type="component" value="Unassembled WGS sequence"/>
</dbReference>
<feature type="region of interest" description="Disordered" evidence="1">
    <location>
        <begin position="145"/>
        <end position="166"/>
    </location>
</feature>
<dbReference type="InterPro" id="IPR043502">
    <property type="entry name" value="DNA/RNA_pol_sf"/>
</dbReference>
<dbReference type="PANTHER" id="PTHR33050">
    <property type="entry name" value="REVERSE TRANSCRIPTASE DOMAIN-CONTAINING PROTEIN"/>
    <property type="match status" value="1"/>
</dbReference>
<dbReference type="SUPFAM" id="SSF56672">
    <property type="entry name" value="DNA/RNA polymerases"/>
    <property type="match status" value="1"/>
</dbReference>
<evidence type="ECO:0008006" key="4">
    <source>
        <dbReference type="Google" id="ProtNLM"/>
    </source>
</evidence>
<evidence type="ECO:0000313" key="2">
    <source>
        <dbReference type="EMBL" id="VDI32638.1"/>
    </source>
</evidence>
<dbReference type="PANTHER" id="PTHR33050:SF7">
    <property type="entry name" value="RIBONUCLEASE H"/>
    <property type="match status" value="1"/>
</dbReference>
<dbReference type="EMBL" id="UYJE01004935">
    <property type="protein sequence ID" value="VDI32638.1"/>
    <property type="molecule type" value="Genomic_DNA"/>
</dbReference>
<reference evidence="2" key="1">
    <citation type="submission" date="2018-11" db="EMBL/GenBank/DDBJ databases">
        <authorList>
            <person name="Alioto T."/>
            <person name="Alioto T."/>
        </authorList>
    </citation>
    <scope>NUCLEOTIDE SEQUENCE</scope>
</reference>
<feature type="compositionally biased region" description="Low complexity" evidence="1">
    <location>
        <begin position="148"/>
        <end position="166"/>
    </location>
</feature>
<proteinExistence type="predicted"/>
<protein>
    <recommendedName>
        <fullName evidence="4">Reverse transcriptase domain-containing protein</fullName>
    </recommendedName>
</protein>
<dbReference type="InterPro" id="IPR052055">
    <property type="entry name" value="Hepadnavirus_pol/RT"/>
</dbReference>
<dbReference type="AlphaFoldDB" id="A0A8B6EDT5"/>
<evidence type="ECO:0000313" key="3">
    <source>
        <dbReference type="Proteomes" id="UP000596742"/>
    </source>
</evidence>
<organism evidence="2 3">
    <name type="scientific">Mytilus galloprovincialis</name>
    <name type="common">Mediterranean mussel</name>
    <dbReference type="NCBI Taxonomy" id="29158"/>
    <lineage>
        <taxon>Eukaryota</taxon>
        <taxon>Metazoa</taxon>
        <taxon>Spiralia</taxon>
        <taxon>Lophotrochozoa</taxon>
        <taxon>Mollusca</taxon>
        <taxon>Bivalvia</taxon>
        <taxon>Autobranchia</taxon>
        <taxon>Pteriomorphia</taxon>
        <taxon>Mytilida</taxon>
        <taxon>Mytiloidea</taxon>
        <taxon>Mytilidae</taxon>
        <taxon>Mytilinae</taxon>
        <taxon>Mytilus</taxon>
    </lineage>
</organism>
<evidence type="ECO:0000256" key="1">
    <source>
        <dbReference type="SAM" id="MobiDB-lite"/>
    </source>
</evidence>
<name>A0A8B6EDT5_MYTGA</name>
<sequence>MDSLSTVLNLVKQGDWGISLDLKDAYVHVPIYKTHKIYLRFCLKNGRALQFKALPFGPTSSPRVFYKNCGSSCCSLKVKGHKTGCLSRRLVPSESGKKSNNIRSRISTQSPCRTRIHNKLKKVHFGSITTDNILRGNVSLGSGDRFANSGKNVQNQNQNSQRFSSPSRDNVILLRNNSQCKITHETCSNTSVEILETSFSEVKVQLLQSNKPSKMVVRSNQHKQGRSWETHATMTTDASTSVGWGGHMGTQIAQGTWNLSRKNFHINCLDMEAVIRTIKHILSQLR</sequence>
<accession>A0A8B6EDT5</accession>